<dbReference type="Proteomes" id="UP001164539">
    <property type="component" value="Chromosome 6"/>
</dbReference>
<dbReference type="EMBL" id="CM051399">
    <property type="protein sequence ID" value="KAJ4717523.1"/>
    <property type="molecule type" value="Genomic_DNA"/>
</dbReference>
<evidence type="ECO:0000313" key="1">
    <source>
        <dbReference type="EMBL" id="KAJ4717523.1"/>
    </source>
</evidence>
<keyword evidence="2" id="KW-1185">Reference proteome</keyword>
<accession>A0ACC1Y269</accession>
<evidence type="ECO:0000313" key="2">
    <source>
        <dbReference type="Proteomes" id="UP001164539"/>
    </source>
</evidence>
<gene>
    <name evidence="1" type="ORF">OWV82_012387</name>
</gene>
<proteinExistence type="predicted"/>
<organism evidence="1 2">
    <name type="scientific">Melia azedarach</name>
    <name type="common">Chinaberry tree</name>
    <dbReference type="NCBI Taxonomy" id="155640"/>
    <lineage>
        <taxon>Eukaryota</taxon>
        <taxon>Viridiplantae</taxon>
        <taxon>Streptophyta</taxon>
        <taxon>Embryophyta</taxon>
        <taxon>Tracheophyta</taxon>
        <taxon>Spermatophyta</taxon>
        <taxon>Magnoliopsida</taxon>
        <taxon>eudicotyledons</taxon>
        <taxon>Gunneridae</taxon>
        <taxon>Pentapetalae</taxon>
        <taxon>rosids</taxon>
        <taxon>malvids</taxon>
        <taxon>Sapindales</taxon>
        <taxon>Meliaceae</taxon>
        <taxon>Melia</taxon>
    </lineage>
</organism>
<reference evidence="1 2" key="1">
    <citation type="journal article" date="2023" name="Science">
        <title>Complex scaffold remodeling in plant triterpene biosynthesis.</title>
        <authorList>
            <person name="De La Pena R."/>
            <person name="Hodgson H."/>
            <person name="Liu J.C."/>
            <person name="Stephenson M.J."/>
            <person name="Martin A.C."/>
            <person name="Owen C."/>
            <person name="Harkess A."/>
            <person name="Leebens-Mack J."/>
            <person name="Jimenez L.E."/>
            <person name="Osbourn A."/>
            <person name="Sattely E.S."/>
        </authorList>
    </citation>
    <scope>NUCLEOTIDE SEQUENCE [LARGE SCALE GENOMIC DNA]</scope>
    <source>
        <strain evidence="2">cv. JPN11</strain>
        <tissue evidence="1">Leaf</tissue>
    </source>
</reference>
<name>A0ACC1Y269_MELAZ</name>
<protein>
    <submittedName>
        <fullName evidence="1">Ankyrin repeat family protein</fullName>
    </submittedName>
</protein>
<sequence>MESMLYEAALEGNVTTLLELLQQDRLILHKVAMNPPSESPLHVAALLGHVDFVKEILCRKPELADDLDSRQCSALHIAAQKGDIDMVKALVQANPDMCFARDVDGRNPLHLAAMKGRNDVLAELVRARPLAASATTIWGETILHSCVKYNQLEALKFLLENMDNPEILNAKDDYGMTILHLAVAGKQIEMIKFLATRTAINVNALNTNGFTALDILAQSKRDIKDWDIGESLQCAGAIRARDNIHLSTHEHGTTTQTNNRITSHESNPKQQGKRSENVHKKEDDWLEKMRNALMVVASLIATMAFQAATNPPRNTEQDTCQCLTVSQAAAAASPPQISRLLEHHYTNEAFSSEPPMAQTTASPRSGYDYSSGPFFFYNTLGFMASLSIILLLISGLPLKRRIFTWILMVIIWVAIIAIALTYHATEAIFDEDSNGYFVISIWVMSLGVILLLGHTIRITVKMIKNIRKLVRRLRQNPAQDVHEPPIAPTV</sequence>
<comment type="caution">
    <text evidence="1">The sequence shown here is derived from an EMBL/GenBank/DDBJ whole genome shotgun (WGS) entry which is preliminary data.</text>
</comment>